<evidence type="ECO:0000313" key="4">
    <source>
        <dbReference type="EMBL" id="KAG0496968.1"/>
    </source>
</evidence>
<feature type="region of interest" description="Disordered" evidence="1">
    <location>
        <begin position="368"/>
        <end position="387"/>
    </location>
</feature>
<dbReference type="AlphaFoldDB" id="A0A835S3V0"/>
<feature type="domain" description="DUF7036" evidence="3">
    <location>
        <begin position="207"/>
        <end position="268"/>
    </location>
</feature>
<evidence type="ECO:0000256" key="1">
    <source>
        <dbReference type="SAM" id="MobiDB-lite"/>
    </source>
</evidence>
<evidence type="ECO:0000256" key="2">
    <source>
        <dbReference type="SAM" id="Phobius"/>
    </source>
</evidence>
<keyword evidence="2" id="KW-0472">Membrane</keyword>
<dbReference type="PANTHER" id="PTHR33826:SF2">
    <property type="entry name" value="HYDROXYPROLINE-RICH GLYCOPROTEIN FAMILY PROTEIN"/>
    <property type="match status" value="1"/>
</dbReference>
<feature type="region of interest" description="Disordered" evidence="1">
    <location>
        <begin position="406"/>
        <end position="425"/>
    </location>
</feature>
<keyword evidence="2" id="KW-0812">Transmembrane</keyword>
<feature type="domain" description="DUF7036" evidence="3">
    <location>
        <begin position="86"/>
        <end position="175"/>
    </location>
</feature>
<proteinExistence type="predicted"/>
<dbReference type="PANTHER" id="PTHR33826">
    <property type="entry name" value="F20B24.21"/>
    <property type="match status" value="1"/>
</dbReference>
<evidence type="ECO:0000313" key="5">
    <source>
        <dbReference type="Proteomes" id="UP000636800"/>
    </source>
</evidence>
<dbReference type="OrthoDB" id="3592703at2759"/>
<keyword evidence="5" id="KW-1185">Reference proteome</keyword>
<accession>A0A835S3V0</accession>
<feature type="transmembrane region" description="Helical" evidence="2">
    <location>
        <begin position="42"/>
        <end position="60"/>
    </location>
</feature>
<dbReference type="Pfam" id="PF23041">
    <property type="entry name" value="DUF7036"/>
    <property type="match status" value="2"/>
</dbReference>
<sequence>MGKAEEELEREAVPGSPEPPIENAVRRCPSCRSVGRFVSVRCVAVLLLGFAVLLSAVFWLPPFFRRGSAAGGPIHDPQYGADIVASFILQKPTSLVDANIARLQYDIFDEIGVPNTTVTVIYLEHLGINSTNVVFGVWLYPKNSRTSTALSILKSSLSSLVLRQTSLHLTMPLFGNSYFFQILKFPGDYHNTIAKGFLLQKENMVLNFTLNFPIYQVEDKVGELKDQLKLGLHLKSYEILFVRLTNIRGSTVAPPTVVETFMVLAVGNTQPSAPRSIYPHSFKILLAVASPCPLIQLPNPVQAIIVPMAIIMCTIMLYIQHLHLPPGPCTLRLHLPHLVVAMISQVNQRKPQIVPVAAPAPLQHLLSSQPNGVVPSSSPPSPSPNVHPKSRIPAVIFGHAKPPDHATDIGSPERITSNSPSASSSFEAGKKQTLWAIVFLVYLIRL</sequence>
<dbReference type="EMBL" id="JADCNL010000001">
    <property type="protein sequence ID" value="KAG0496968.1"/>
    <property type="molecule type" value="Genomic_DNA"/>
</dbReference>
<evidence type="ECO:0000259" key="3">
    <source>
        <dbReference type="Pfam" id="PF23041"/>
    </source>
</evidence>
<gene>
    <name evidence="4" type="ORF">HPP92_001659</name>
</gene>
<organism evidence="4 5">
    <name type="scientific">Vanilla planifolia</name>
    <name type="common">Vanilla</name>
    <dbReference type="NCBI Taxonomy" id="51239"/>
    <lineage>
        <taxon>Eukaryota</taxon>
        <taxon>Viridiplantae</taxon>
        <taxon>Streptophyta</taxon>
        <taxon>Embryophyta</taxon>
        <taxon>Tracheophyta</taxon>
        <taxon>Spermatophyta</taxon>
        <taxon>Magnoliopsida</taxon>
        <taxon>Liliopsida</taxon>
        <taxon>Asparagales</taxon>
        <taxon>Orchidaceae</taxon>
        <taxon>Vanilloideae</taxon>
        <taxon>Vanilleae</taxon>
        <taxon>Vanilla</taxon>
    </lineage>
</organism>
<reference evidence="4 5" key="1">
    <citation type="journal article" date="2020" name="Nat. Food">
        <title>A phased Vanilla planifolia genome enables genetic improvement of flavour and production.</title>
        <authorList>
            <person name="Hasing T."/>
            <person name="Tang H."/>
            <person name="Brym M."/>
            <person name="Khazi F."/>
            <person name="Huang T."/>
            <person name="Chambers A.H."/>
        </authorList>
    </citation>
    <scope>NUCLEOTIDE SEQUENCE [LARGE SCALE GENOMIC DNA]</scope>
    <source>
        <tissue evidence="4">Leaf</tissue>
    </source>
</reference>
<comment type="caution">
    <text evidence="4">The sequence shown here is derived from an EMBL/GenBank/DDBJ whole genome shotgun (WGS) entry which is preliminary data.</text>
</comment>
<protein>
    <recommendedName>
        <fullName evidence="3">DUF7036 domain-containing protein</fullName>
    </recommendedName>
</protein>
<keyword evidence="2" id="KW-1133">Transmembrane helix</keyword>
<name>A0A835S3V0_VANPL</name>
<dbReference type="Proteomes" id="UP000636800">
    <property type="component" value="Chromosome 1"/>
</dbReference>
<dbReference type="InterPro" id="IPR055464">
    <property type="entry name" value="DUF7036"/>
</dbReference>